<sequence length="115" mass="11676">MPNNAKSGDFNAPIFAFLALLSTGGAGVAWLDALDFDPCDSILTKGGSDCIEPGLTGAIVGGVLVLFGLAILWGAIVGRNDAQAPIFIRICLGWFGLMFAACGGAIAFAQITVGV</sequence>
<protein>
    <submittedName>
        <fullName evidence="2">Uncharacterized protein</fullName>
    </submittedName>
</protein>
<keyword evidence="1" id="KW-0812">Transmembrane</keyword>
<name>A0A074MZY7_ERYLO</name>
<comment type="caution">
    <text evidence="2">The sequence shown here is derived from an EMBL/GenBank/DDBJ whole genome shotgun (WGS) entry which is preliminary data.</text>
</comment>
<proteinExistence type="predicted"/>
<keyword evidence="1" id="KW-1133">Transmembrane helix</keyword>
<dbReference type="Proteomes" id="UP000027647">
    <property type="component" value="Unassembled WGS sequence"/>
</dbReference>
<dbReference type="OrthoDB" id="8448827at2"/>
<evidence type="ECO:0000313" key="2">
    <source>
        <dbReference type="EMBL" id="KEO91187.1"/>
    </source>
</evidence>
<dbReference type="RefSeq" id="WP_034957449.1">
    <property type="nucleotide sequence ID" value="NZ_JMIW01000001.1"/>
</dbReference>
<evidence type="ECO:0000256" key="1">
    <source>
        <dbReference type="SAM" id="Phobius"/>
    </source>
</evidence>
<keyword evidence="3" id="KW-1185">Reference proteome</keyword>
<keyword evidence="1" id="KW-0472">Membrane</keyword>
<reference evidence="2 3" key="1">
    <citation type="submission" date="2014-04" db="EMBL/GenBank/DDBJ databases">
        <title>A comprehensive comparison of genomes of Erythrobacter spp. strains.</title>
        <authorList>
            <person name="Zheng Q."/>
        </authorList>
    </citation>
    <scope>NUCLEOTIDE SEQUENCE [LARGE SCALE GENOMIC DNA]</scope>
    <source>
        <strain evidence="2 3">DSM 6997</strain>
    </source>
</reference>
<dbReference type="AlphaFoldDB" id="A0A074MZY7"/>
<evidence type="ECO:0000313" key="3">
    <source>
        <dbReference type="Proteomes" id="UP000027647"/>
    </source>
</evidence>
<organism evidence="2 3">
    <name type="scientific">Erythrobacter longus</name>
    <dbReference type="NCBI Taxonomy" id="1044"/>
    <lineage>
        <taxon>Bacteria</taxon>
        <taxon>Pseudomonadati</taxon>
        <taxon>Pseudomonadota</taxon>
        <taxon>Alphaproteobacteria</taxon>
        <taxon>Sphingomonadales</taxon>
        <taxon>Erythrobacteraceae</taxon>
        <taxon>Erythrobacter/Porphyrobacter group</taxon>
        <taxon>Erythrobacter</taxon>
    </lineage>
</organism>
<accession>A0A074MZY7</accession>
<feature type="transmembrane region" description="Helical" evidence="1">
    <location>
        <begin position="55"/>
        <end position="78"/>
    </location>
</feature>
<dbReference type="EMBL" id="JMIW01000001">
    <property type="protein sequence ID" value="KEO91187.1"/>
    <property type="molecule type" value="Genomic_DNA"/>
</dbReference>
<feature type="transmembrane region" description="Helical" evidence="1">
    <location>
        <begin position="90"/>
        <end position="113"/>
    </location>
</feature>
<dbReference type="STRING" id="1044.EH31_00550"/>
<gene>
    <name evidence="2" type="ORF">EH31_00550</name>
</gene>